<keyword evidence="5" id="KW-1185">Reference proteome</keyword>
<protein>
    <submittedName>
        <fullName evidence="4">Nucleoid-associated protein YgaU</fullName>
    </submittedName>
</protein>
<evidence type="ECO:0000256" key="1">
    <source>
        <dbReference type="SAM" id="MobiDB-lite"/>
    </source>
</evidence>
<feature type="compositionally biased region" description="Low complexity" evidence="1">
    <location>
        <begin position="274"/>
        <end position="317"/>
    </location>
</feature>
<dbReference type="PROSITE" id="PS51782">
    <property type="entry name" value="LYSM"/>
    <property type="match status" value="1"/>
</dbReference>
<evidence type="ECO:0000313" key="4">
    <source>
        <dbReference type="EMBL" id="MBB5751193.1"/>
    </source>
</evidence>
<dbReference type="CDD" id="cd00118">
    <property type="entry name" value="LysM"/>
    <property type="match status" value="1"/>
</dbReference>
<evidence type="ECO:0000313" key="5">
    <source>
        <dbReference type="Proteomes" id="UP000523821"/>
    </source>
</evidence>
<feature type="domain" description="LysM" evidence="3">
    <location>
        <begin position="485"/>
        <end position="534"/>
    </location>
</feature>
<dbReference type="InterPro" id="IPR052196">
    <property type="entry name" value="Bact_Kbp"/>
</dbReference>
<feature type="region of interest" description="Disordered" evidence="1">
    <location>
        <begin position="41"/>
        <end position="160"/>
    </location>
</feature>
<reference evidence="4 5" key="1">
    <citation type="submission" date="2020-08" db="EMBL/GenBank/DDBJ databases">
        <title>Genomic Encyclopedia of Type Strains, Phase IV (KMG-IV): sequencing the most valuable type-strain genomes for metagenomic binning, comparative biology and taxonomic classification.</title>
        <authorList>
            <person name="Goeker M."/>
        </authorList>
    </citation>
    <scope>NUCLEOTIDE SEQUENCE [LARGE SCALE GENOMIC DNA]</scope>
    <source>
        <strain evidence="4 5">DSM 16268</strain>
    </source>
</reference>
<keyword evidence="2" id="KW-0472">Membrane</keyword>
<proteinExistence type="predicted"/>
<comment type="caution">
    <text evidence="4">The sequence shown here is derived from an EMBL/GenBank/DDBJ whole genome shotgun (WGS) entry which is preliminary data.</text>
</comment>
<keyword evidence="2" id="KW-1133">Transmembrane helix</keyword>
<feature type="compositionally biased region" description="Low complexity" evidence="1">
    <location>
        <begin position="96"/>
        <end position="142"/>
    </location>
</feature>
<dbReference type="InterPro" id="IPR018392">
    <property type="entry name" value="LysM"/>
</dbReference>
<name>A0A7W9CSP2_9HYPH</name>
<dbReference type="PANTHER" id="PTHR34700">
    <property type="entry name" value="POTASSIUM BINDING PROTEIN KBP"/>
    <property type="match status" value="1"/>
</dbReference>
<gene>
    <name evidence="4" type="ORF">GGQ63_000236</name>
</gene>
<evidence type="ECO:0000256" key="2">
    <source>
        <dbReference type="SAM" id="Phobius"/>
    </source>
</evidence>
<keyword evidence="2" id="KW-0812">Transmembrane</keyword>
<organism evidence="4 5">
    <name type="scientific">Prosthecomicrobium pneumaticum</name>
    <dbReference type="NCBI Taxonomy" id="81895"/>
    <lineage>
        <taxon>Bacteria</taxon>
        <taxon>Pseudomonadati</taxon>
        <taxon>Pseudomonadota</taxon>
        <taxon>Alphaproteobacteria</taxon>
        <taxon>Hyphomicrobiales</taxon>
        <taxon>Kaistiaceae</taxon>
        <taxon>Prosthecomicrobium</taxon>
    </lineage>
</organism>
<dbReference type="Gene3D" id="3.10.350.10">
    <property type="entry name" value="LysM domain"/>
    <property type="match status" value="1"/>
</dbReference>
<dbReference type="RefSeq" id="WP_210308341.1">
    <property type="nucleotide sequence ID" value="NZ_JACHOO010000001.1"/>
</dbReference>
<sequence>MAEQNRNSGPLATIVLIVVLALAGWFGFVYEIPKKAAEPAGTTAESAPAAETPAADLSETAPGSASSDAAAQPDGAAPAAAEAAPGGTEASGGGATASSGAASDATAEALQTATQTSPADAESAPAPEPSSQAAATAPSNAPGGDGTPASETSTLAGPTFDVVRVEPSGETVAAGLAEPKATVELLDGAQPIARTEANERGEWTVLLDKPLAPGTHDLGIRTISPDGRTESLSEQRVAVDVPEKAGEQPLVVLNTPEEPSRVLQAPEPVTETGGAETAQAPTDAAASSAAGGAEAEPAAPSSSNGTDTAADTGAPADFLPQTAAGEPPAPSADTEAAPAAEAPSAIAADGETPAAPVDTPAPAAIASEPKVAVEAVEIENGRLYVAGSASGPETVRVYVDDQPVGEAKPDENGRWILEANRDLDPGQHAVRADQVGADGQVIVRAEVDFLREPDTVALAPVVVSPGAAGGGAAGATVDVAMPQTQTVIIRRGDNLWRIARRLYGRGIRYTTIYSANDDQIRSPHRIYPGQVFVVPAGDLRWTN</sequence>
<feature type="region of interest" description="Disordered" evidence="1">
    <location>
        <begin position="253"/>
        <end position="343"/>
    </location>
</feature>
<accession>A0A7W9CSP2</accession>
<dbReference type="SUPFAM" id="SSF54106">
    <property type="entry name" value="LysM domain"/>
    <property type="match status" value="1"/>
</dbReference>
<evidence type="ECO:0000259" key="3">
    <source>
        <dbReference type="PROSITE" id="PS51782"/>
    </source>
</evidence>
<dbReference type="Pfam" id="PF01476">
    <property type="entry name" value="LysM"/>
    <property type="match status" value="1"/>
</dbReference>
<dbReference type="AlphaFoldDB" id="A0A7W9CSP2"/>
<dbReference type="InterPro" id="IPR036779">
    <property type="entry name" value="LysM_dom_sf"/>
</dbReference>
<dbReference type="SMART" id="SM00257">
    <property type="entry name" value="LysM"/>
    <property type="match status" value="1"/>
</dbReference>
<dbReference type="Proteomes" id="UP000523821">
    <property type="component" value="Unassembled WGS sequence"/>
</dbReference>
<dbReference type="PANTHER" id="PTHR34700:SF4">
    <property type="entry name" value="PHAGE-LIKE ELEMENT PBSX PROTEIN XKDP"/>
    <property type="match status" value="1"/>
</dbReference>
<dbReference type="EMBL" id="JACHOO010000001">
    <property type="protein sequence ID" value="MBB5751193.1"/>
    <property type="molecule type" value="Genomic_DNA"/>
</dbReference>
<feature type="compositionally biased region" description="Low complexity" evidence="1">
    <location>
        <begin position="331"/>
        <end position="343"/>
    </location>
</feature>
<feature type="compositionally biased region" description="Low complexity" evidence="1">
    <location>
        <begin position="41"/>
        <end position="88"/>
    </location>
</feature>
<feature type="transmembrane region" description="Helical" evidence="2">
    <location>
        <begin position="12"/>
        <end position="30"/>
    </location>
</feature>